<gene>
    <name evidence="3" type="ORF">B0H63DRAFT_479661</name>
</gene>
<evidence type="ECO:0000256" key="1">
    <source>
        <dbReference type="SAM" id="MobiDB-lite"/>
    </source>
</evidence>
<dbReference type="PANTHER" id="PTHR12205">
    <property type="entry name" value="CENTROMERE/KINETOCHORE PROTEIN ZW10"/>
    <property type="match status" value="1"/>
</dbReference>
<evidence type="ECO:0000313" key="3">
    <source>
        <dbReference type="EMBL" id="KAK3378363.1"/>
    </source>
</evidence>
<evidence type="ECO:0000313" key="4">
    <source>
        <dbReference type="Proteomes" id="UP001285441"/>
    </source>
</evidence>
<name>A0AAE0KKW9_9PEZI</name>
<feature type="domain" description="ZW10 C-terminal helical" evidence="2">
    <location>
        <begin position="698"/>
        <end position="861"/>
    </location>
</feature>
<dbReference type="GO" id="GO:0007094">
    <property type="term" value="P:mitotic spindle assembly checkpoint signaling"/>
    <property type="evidence" value="ECO:0007669"/>
    <property type="project" value="TreeGrafter"/>
</dbReference>
<evidence type="ECO:0000259" key="2">
    <source>
        <dbReference type="Pfam" id="PF22766"/>
    </source>
</evidence>
<dbReference type="Gene3D" id="1.10.357.150">
    <property type="match status" value="1"/>
</dbReference>
<organism evidence="3 4">
    <name type="scientific">Podospora didyma</name>
    <dbReference type="NCBI Taxonomy" id="330526"/>
    <lineage>
        <taxon>Eukaryota</taxon>
        <taxon>Fungi</taxon>
        <taxon>Dikarya</taxon>
        <taxon>Ascomycota</taxon>
        <taxon>Pezizomycotina</taxon>
        <taxon>Sordariomycetes</taxon>
        <taxon>Sordariomycetidae</taxon>
        <taxon>Sordariales</taxon>
        <taxon>Podosporaceae</taxon>
        <taxon>Podospora</taxon>
    </lineage>
</organism>
<dbReference type="GO" id="GO:0005737">
    <property type="term" value="C:cytoplasm"/>
    <property type="evidence" value="ECO:0007669"/>
    <property type="project" value="GOC"/>
</dbReference>
<dbReference type="InterPro" id="IPR046362">
    <property type="entry name" value="Zw10/DSL1_C_sf"/>
</dbReference>
<dbReference type="Pfam" id="PF22766">
    <property type="entry name" value="ZW10_C2"/>
    <property type="match status" value="1"/>
</dbReference>
<dbReference type="GO" id="GO:0006888">
    <property type="term" value="P:endoplasmic reticulum to Golgi vesicle-mediated transport"/>
    <property type="evidence" value="ECO:0007669"/>
    <property type="project" value="TreeGrafter"/>
</dbReference>
<feature type="region of interest" description="Disordered" evidence="1">
    <location>
        <begin position="777"/>
        <end position="798"/>
    </location>
</feature>
<dbReference type="GO" id="GO:1990423">
    <property type="term" value="C:RZZ complex"/>
    <property type="evidence" value="ECO:0007669"/>
    <property type="project" value="TreeGrafter"/>
</dbReference>
<feature type="region of interest" description="Disordered" evidence="1">
    <location>
        <begin position="416"/>
        <end position="535"/>
    </location>
</feature>
<dbReference type="PANTHER" id="PTHR12205:SF0">
    <property type="entry name" value="CENTROMERE_KINETOCHORE PROTEIN ZW10 HOMOLOG"/>
    <property type="match status" value="1"/>
</dbReference>
<dbReference type="Proteomes" id="UP001285441">
    <property type="component" value="Unassembled WGS sequence"/>
</dbReference>
<accession>A0AAE0KKW9</accession>
<feature type="compositionally biased region" description="Basic and acidic residues" evidence="1">
    <location>
        <begin position="484"/>
        <end position="501"/>
    </location>
</feature>
<dbReference type="AlphaFoldDB" id="A0AAE0KKW9"/>
<proteinExistence type="predicted"/>
<reference evidence="3" key="2">
    <citation type="submission" date="2023-06" db="EMBL/GenBank/DDBJ databases">
        <authorList>
            <consortium name="Lawrence Berkeley National Laboratory"/>
            <person name="Haridas S."/>
            <person name="Hensen N."/>
            <person name="Bonometti L."/>
            <person name="Westerberg I."/>
            <person name="Brannstrom I.O."/>
            <person name="Guillou S."/>
            <person name="Cros-Aarteil S."/>
            <person name="Calhoun S."/>
            <person name="Kuo A."/>
            <person name="Mondo S."/>
            <person name="Pangilinan J."/>
            <person name="Riley R."/>
            <person name="LaButti K."/>
            <person name="Andreopoulos B."/>
            <person name="Lipzen A."/>
            <person name="Chen C."/>
            <person name="Yanf M."/>
            <person name="Daum C."/>
            <person name="Ng V."/>
            <person name="Clum A."/>
            <person name="Steindorff A."/>
            <person name="Ohm R."/>
            <person name="Martin F."/>
            <person name="Silar P."/>
            <person name="Natvig D."/>
            <person name="Lalanne C."/>
            <person name="Gautier V."/>
            <person name="Ament-velasquez S.L."/>
            <person name="Kruys A."/>
            <person name="Hutchinson M.I."/>
            <person name="Powell A.J."/>
            <person name="Barry K."/>
            <person name="Miller A.N."/>
            <person name="Grigoriev I.V."/>
            <person name="Debuchy R."/>
            <person name="Gladieux P."/>
            <person name="Thoren M.H."/>
            <person name="Johannesson H."/>
        </authorList>
    </citation>
    <scope>NUCLEOTIDE SEQUENCE</scope>
    <source>
        <strain evidence="3">CBS 232.78</strain>
    </source>
</reference>
<comment type="caution">
    <text evidence="3">The sequence shown here is derived from an EMBL/GenBank/DDBJ whole genome shotgun (WGS) entry which is preliminary data.</text>
</comment>
<sequence length="874" mass="96324">MASAPQDSDSPGAQIAQALVDFSVRGAFPEEHASSLAIDADALPPAIQTLAEAKSKLQAEIHQINEETADDVRSWQTNAQSVQDDIIRSKALANDILKAAEAPVVSGKTIEEAEAKASFLIRELNYNSQVQEALKGIRGVTRTLDQVEQARDERRILDALHLLERSWKELDAIPISQSCRAIKLLNLRAFELKSDVHVVLDHVWSSLIHVDAENHRVSISGDQKDGSMSLSDAVIGLKAYKVVDQRTTQLWREVNKVIFIPRMDIARDTLPGIHIETSTLEVRGSADKTVESLFADLKQVFSYLVERLPPDIVETMSSTLLPEIIHKITRVWLDSIVPSSLQDMERFQDVITAARGFCDSLKSLGFSYLGELQEWTDSAPRVWLSKCREAALDAVRTNLSRGLGASKQVERVEKQMVSRSEGKQLAATHATASDDDHGWGDAWADGEEEETSQETAHNEVKDQLAEGGDDGTDAWGWGVEDTTEEKPEAATEEKPEAATEDKLDDDEDATEAWGWGDEANNDEETDKTAKTALAPPVQGQTRELILKEVYSISSMPEPVLDLIFAIIEDGAALTQESYASTPVAAAASGLFSLPTLALAMFRAVSPYYYAPGDGGNMFLYNDANYLSERLADFAAAWKTRDDISIRAKSMLRLDNDIKSLQNFAARAYSNEMSIQKTILKDMLGGEQNLTQQDETESCVSAAVARVRSMAITWEPILSRSAWQQAAGALADAVATKIIVDVMDLPAIGQDEAYNIANLIATVTGLDDLFLPSRGSTNISSKRKALPTAEGSEMDDEVPTTAQHAPNWLRLKYLSEVLQSNLKDVRYLWVESELSLYFSVDEVIYLINLSFEDNPRTREVVKEITQNPHPTAARG</sequence>
<dbReference type="InterPro" id="IPR055148">
    <property type="entry name" value="ZW10_C_2"/>
</dbReference>
<protein>
    <recommendedName>
        <fullName evidence="2">ZW10 C-terminal helical domain-containing protein</fullName>
    </recommendedName>
</protein>
<dbReference type="EMBL" id="JAULSW010000006">
    <property type="protein sequence ID" value="KAK3378363.1"/>
    <property type="molecule type" value="Genomic_DNA"/>
</dbReference>
<keyword evidence="4" id="KW-1185">Reference proteome</keyword>
<reference evidence="3" key="1">
    <citation type="journal article" date="2023" name="Mol. Phylogenet. Evol.">
        <title>Genome-scale phylogeny and comparative genomics of the fungal order Sordariales.</title>
        <authorList>
            <person name="Hensen N."/>
            <person name="Bonometti L."/>
            <person name="Westerberg I."/>
            <person name="Brannstrom I.O."/>
            <person name="Guillou S."/>
            <person name="Cros-Aarteil S."/>
            <person name="Calhoun S."/>
            <person name="Haridas S."/>
            <person name="Kuo A."/>
            <person name="Mondo S."/>
            <person name="Pangilinan J."/>
            <person name="Riley R."/>
            <person name="LaButti K."/>
            <person name="Andreopoulos B."/>
            <person name="Lipzen A."/>
            <person name="Chen C."/>
            <person name="Yan M."/>
            <person name="Daum C."/>
            <person name="Ng V."/>
            <person name="Clum A."/>
            <person name="Steindorff A."/>
            <person name="Ohm R.A."/>
            <person name="Martin F."/>
            <person name="Silar P."/>
            <person name="Natvig D.O."/>
            <person name="Lalanne C."/>
            <person name="Gautier V."/>
            <person name="Ament-Velasquez S.L."/>
            <person name="Kruys A."/>
            <person name="Hutchinson M.I."/>
            <person name="Powell A.J."/>
            <person name="Barry K."/>
            <person name="Miller A.N."/>
            <person name="Grigoriev I.V."/>
            <person name="Debuchy R."/>
            <person name="Gladieux P."/>
            <person name="Hiltunen Thoren M."/>
            <person name="Johannesson H."/>
        </authorList>
    </citation>
    <scope>NUCLEOTIDE SEQUENCE</scope>
    <source>
        <strain evidence="3">CBS 232.78</strain>
    </source>
</reference>